<dbReference type="Proteomes" id="UP000183843">
    <property type="component" value="Unassembled WGS sequence"/>
</dbReference>
<accession>A0A1I0VJ45</accession>
<dbReference type="RefSeq" id="WP_074812787.1">
    <property type="nucleotide sequence ID" value="NZ_FOJX01000001.1"/>
</dbReference>
<evidence type="ECO:0000313" key="2">
    <source>
        <dbReference type="Proteomes" id="UP000183843"/>
    </source>
</evidence>
<organism evidence="1 2">
    <name type="scientific">Selenomonas ruminantium</name>
    <dbReference type="NCBI Taxonomy" id="971"/>
    <lineage>
        <taxon>Bacteria</taxon>
        <taxon>Bacillati</taxon>
        <taxon>Bacillota</taxon>
        <taxon>Negativicutes</taxon>
        <taxon>Selenomonadales</taxon>
        <taxon>Selenomonadaceae</taxon>
        <taxon>Selenomonas</taxon>
    </lineage>
</organism>
<evidence type="ECO:0000313" key="1">
    <source>
        <dbReference type="EMBL" id="SFA76218.1"/>
    </source>
</evidence>
<sequence length="68" mass="8183">MIDKSNRYTYRKPQYDFAKELISELYEELDSSEDEWDRGYNSGIRFVIHKLKRYTSEVERDLGIKAEG</sequence>
<name>A0A1I0VJ45_SELRU</name>
<dbReference type="AlphaFoldDB" id="A0A1I0VJ45"/>
<dbReference type="EMBL" id="FOJX01000001">
    <property type="protein sequence ID" value="SFA76218.1"/>
    <property type="molecule type" value="Genomic_DNA"/>
</dbReference>
<proteinExistence type="predicted"/>
<reference evidence="1 2" key="1">
    <citation type="submission" date="2016-10" db="EMBL/GenBank/DDBJ databases">
        <authorList>
            <person name="de Groot N.N."/>
        </authorList>
    </citation>
    <scope>NUCLEOTIDE SEQUENCE [LARGE SCALE GENOMIC DNA]</scope>
    <source>
        <strain evidence="1 2">L14</strain>
    </source>
</reference>
<gene>
    <name evidence="1" type="ORF">SAMN05216587_101654</name>
</gene>
<protein>
    <submittedName>
        <fullName evidence="1">Uncharacterized protein</fullName>
    </submittedName>
</protein>